<sequence length="96" mass="10321">MAMAEANGLEWARKMVAAQGAQQQLENPEATNTNEELPSDSGLCLLSGESVVAPAKRKRRQGPQRGTNSKGPGKTRQTAKGGRPRSFAEGQRDEEN</sequence>
<accession>A0AAV7KQV5</accession>
<evidence type="ECO:0000313" key="3">
    <source>
        <dbReference type="Proteomes" id="UP001066276"/>
    </source>
</evidence>
<dbReference type="AlphaFoldDB" id="A0AAV7KQV5"/>
<comment type="caution">
    <text evidence="2">The sequence shown here is derived from an EMBL/GenBank/DDBJ whole genome shotgun (WGS) entry which is preliminary data.</text>
</comment>
<keyword evidence="3" id="KW-1185">Reference proteome</keyword>
<evidence type="ECO:0000256" key="1">
    <source>
        <dbReference type="SAM" id="MobiDB-lite"/>
    </source>
</evidence>
<feature type="compositionally biased region" description="Polar residues" evidence="1">
    <location>
        <begin position="20"/>
        <end position="36"/>
    </location>
</feature>
<evidence type="ECO:0000313" key="2">
    <source>
        <dbReference type="EMBL" id="KAJ1081781.1"/>
    </source>
</evidence>
<dbReference type="EMBL" id="JANPWB010000016">
    <property type="protein sequence ID" value="KAJ1081781.1"/>
    <property type="molecule type" value="Genomic_DNA"/>
</dbReference>
<feature type="compositionally biased region" description="Polar residues" evidence="1">
    <location>
        <begin position="64"/>
        <end position="78"/>
    </location>
</feature>
<dbReference type="Proteomes" id="UP001066276">
    <property type="component" value="Chromosome 12"/>
</dbReference>
<reference evidence="2" key="1">
    <citation type="journal article" date="2022" name="bioRxiv">
        <title>Sequencing and chromosome-scale assembly of the giantPleurodeles waltlgenome.</title>
        <authorList>
            <person name="Brown T."/>
            <person name="Elewa A."/>
            <person name="Iarovenko S."/>
            <person name="Subramanian E."/>
            <person name="Araus A.J."/>
            <person name="Petzold A."/>
            <person name="Susuki M."/>
            <person name="Suzuki K.-i.T."/>
            <person name="Hayashi T."/>
            <person name="Toyoda A."/>
            <person name="Oliveira C."/>
            <person name="Osipova E."/>
            <person name="Leigh N.D."/>
            <person name="Simon A."/>
            <person name="Yun M.H."/>
        </authorList>
    </citation>
    <scope>NUCLEOTIDE SEQUENCE</scope>
    <source>
        <strain evidence="2">20211129_DDA</strain>
        <tissue evidence="2">Liver</tissue>
    </source>
</reference>
<organism evidence="2 3">
    <name type="scientific">Pleurodeles waltl</name>
    <name type="common">Iberian ribbed newt</name>
    <dbReference type="NCBI Taxonomy" id="8319"/>
    <lineage>
        <taxon>Eukaryota</taxon>
        <taxon>Metazoa</taxon>
        <taxon>Chordata</taxon>
        <taxon>Craniata</taxon>
        <taxon>Vertebrata</taxon>
        <taxon>Euteleostomi</taxon>
        <taxon>Amphibia</taxon>
        <taxon>Batrachia</taxon>
        <taxon>Caudata</taxon>
        <taxon>Salamandroidea</taxon>
        <taxon>Salamandridae</taxon>
        <taxon>Pleurodelinae</taxon>
        <taxon>Pleurodeles</taxon>
    </lineage>
</organism>
<protein>
    <submittedName>
        <fullName evidence="2">Uncharacterized protein</fullName>
    </submittedName>
</protein>
<proteinExistence type="predicted"/>
<feature type="region of interest" description="Disordered" evidence="1">
    <location>
        <begin position="19"/>
        <end position="96"/>
    </location>
</feature>
<name>A0AAV7KQV5_PLEWA</name>
<gene>
    <name evidence="2" type="ORF">NDU88_001956</name>
</gene>